<feature type="transmembrane region" description="Helical" evidence="5">
    <location>
        <begin position="355"/>
        <end position="376"/>
    </location>
</feature>
<gene>
    <name evidence="7" type="ORF">JEOSCH030_01670</name>
</gene>
<keyword evidence="4 5" id="KW-0472">Membrane</keyword>
<organism evidence="7 8">
    <name type="scientific">Phocicoccus schoeneichii</name>
    <dbReference type="NCBI Taxonomy" id="1812261"/>
    <lineage>
        <taxon>Bacteria</taxon>
        <taxon>Bacillati</taxon>
        <taxon>Bacillota</taxon>
        <taxon>Bacilli</taxon>
        <taxon>Bacillales</taxon>
        <taxon>Salinicoccaceae</taxon>
        <taxon>Phocicoccus</taxon>
    </lineage>
</organism>
<feature type="transmembrane region" description="Helical" evidence="5">
    <location>
        <begin position="261"/>
        <end position="290"/>
    </location>
</feature>
<feature type="transmembrane region" description="Helical" evidence="5">
    <location>
        <begin position="20"/>
        <end position="42"/>
    </location>
</feature>
<dbReference type="Proteomes" id="UP000521032">
    <property type="component" value="Unassembled WGS sequence"/>
</dbReference>
<dbReference type="GO" id="GO:0140359">
    <property type="term" value="F:ABC-type transporter activity"/>
    <property type="evidence" value="ECO:0007669"/>
    <property type="project" value="InterPro"/>
</dbReference>
<proteinExistence type="predicted"/>
<evidence type="ECO:0000256" key="2">
    <source>
        <dbReference type="ARBA" id="ARBA00022692"/>
    </source>
</evidence>
<comment type="caution">
    <text evidence="7">The sequence shown here is derived from an EMBL/GenBank/DDBJ whole genome shotgun (WGS) entry which is preliminary data.</text>
</comment>
<dbReference type="InterPro" id="IPR013525">
    <property type="entry name" value="ABC2_TM"/>
</dbReference>
<feature type="domain" description="ABC-2 type transporter transmembrane" evidence="6">
    <location>
        <begin position="24"/>
        <end position="373"/>
    </location>
</feature>
<evidence type="ECO:0000256" key="3">
    <source>
        <dbReference type="ARBA" id="ARBA00022989"/>
    </source>
</evidence>
<dbReference type="GO" id="GO:0016020">
    <property type="term" value="C:membrane"/>
    <property type="evidence" value="ECO:0007669"/>
    <property type="project" value="UniProtKB-SubCell"/>
</dbReference>
<reference evidence="7 8" key="1">
    <citation type="submission" date="2020-07" db="EMBL/GenBank/DDBJ databases">
        <authorList>
            <person name="Criscuolo A."/>
        </authorList>
    </citation>
    <scope>NUCLEOTIDE SEQUENCE [LARGE SCALE GENOMIC DNA]</scope>
    <source>
        <strain evidence="8">CIP 111030</strain>
    </source>
</reference>
<dbReference type="EMBL" id="CAJEWE010000011">
    <property type="protein sequence ID" value="CAD2079610.1"/>
    <property type="molecule type" value="Genomic_DNA"/>
</dbReference>
<keyword evidence="3 5" id="KW-1133">Transmembrane helix</keyword>
<sequence length="397" mass="44443">MNKFFMILGSAYKQKVKSKAFIFTTLITVAIIFLGFNFNVIIDMFNKSEEIETITVEAEPELKEGFEMLLPNHSETIKVTDDSTNILTIERDKNTLTSLINTEVELSSDDKNAIQNTLDQLHQTLVMQENNINPEAIAELNTKTDLTEKTADEDAPKSGFDDINPANMVIMYITLMLMFFIIIGYAGQVANDIAQEKSSRVIEMIVSSVSPTTHLVAKVSAIILSALTQILVLLIGGYIAFKTSNINEAVQKFDLEFSDNTVSIIIICIIYMLLGLLLYLSLAAMLGSFVSRMEDLQQSIMPLTFLSIGGFYIAMFSIATPGTILVKLSSYFPFFTPYVMPLRLIDPDTSLTEQFIGIIIMIISIVLIIWLTTYIYKRSILLTEGGMIKSIKKIFKK</sequence>
<evidence type="ECO:0000313" key="8">
    <source>
        <dbReference type="Proteomes" id="UP000521032"/>
    </source>
</evidence>
<feature type="transmembrane region" description="Helical" evidence="5">
    <location>
        <begin position="169"/>
        <end position="194"/>
    </location>
</feature>
<accession>A0A6V7RNI8</accession>
<evidence type="ECO:0000256" key="5">
    <source>
        <dbReference type="SAM" id="Phobius"/>
    </source>
</evidence>
<keyword evidence="8" id="KW-1185">Reference proteome</keyword>
<evidence type="ECO:0000259" key="6">
    <source>
        <dbReference type="Pfam" id="PF12698"/>
    </source>
</evidence>
<feature type="transmembrane region" description="Helical" evidence="5">
    <location>
        <begin position="215"/>
        <end position="241"/>
    </location>
</feature>
<dbReference type="Pfam" id="PF12698">
    <property type="entry name" value="ABC2_membrane_3"/>
    <property type="match status" value="1"/>
</dbReference>
<name>A0A6V7RNI8_9BACL</name>
<evidence type="ECO:0000256" key="4">
    <source>
        <dbReference type="ARBA" id="ARBA00023136"/>
    </source>
</evidence>
<dbReference type="PANTHER" id="PTHR43471">
    <property type="entry name" value="ABC TRANSPORTER PERMEASE"/>
    <property type="match status" value="1"/>
</dbReference>
<evidence type="ECO:0000313" key="7">
    <source>
        <dbReference type="EMBL" id="CAD2079610.1"/>
    </source>
</evidence>
<evidence type="ECO:0000256" key="1">
    <source>
        <dbReference type="ARBA" id="ARBA00004141"/>
    </source>
</evidence>
<dbReference type="RefSeq" id="WP_186088471.1">
    <property type="nucleotide sequence ID" value="NZ_BMDB01000004.1"/>
</dbReference>
<dbReference type="PANTHER" id="PTHR43471:SF3">
    <property type="entry name" value="ABC TRANSPORTER PERMEASE PROTEIN NATB"/>
    <property type="match status" value="1"/>
</dbReference>
<protein>
    <submittedName>
        <fullName evidence="7">ABC-2 family transporter protein</fullName>
    </submittedName>
</protein>
<keyword evidence="2 5" id="KW-0812">Transmembrane</keyword>
<dbReference type="AlphaFoldDB" id="A0A6V7RNI8"/>
<feature type="transmembrane region" description="Helical" evidence="5">
    <location>
        <begin position="311"/>
        <end position="335"/>
    </location>
</feature>
<comment type="subcellular location">
    <subcellularLocation>
        <location evidence="1">Membrane</location>
        <topology evidence="1">Multi-pass membrane protein</topology>
    </subcellularLocation>
</comment>